<dbReference type="InParanoid" id="A0A0V1BEY5"/>
<keyword evidence="2" id="KW-1185">Reference proteome</keyword>
<dbReference type="OrthoDB" id="10405772at2759"/>
<name>A0A0V1BEY5_TRISP</name>
<dbReference type="EMBL" id="JYDH01000056">
    <property type="protein sequence ID" value="KRY35203.1"/>
    <property type="molecule type" value="Genomic_DNA"/>
</dbReference>
<organism evidence="1 2">
    <name type="scientific">Trichinella spiralis</name>
    <name type="common">Trichina worm</name>
    <dbReference type="NCBI Taxonomy" id="6334"/>
    <lineage>
        <taxon>Eukaryota</taxon>
        <taxon>Metazoa</taxon>
        <taxon>Ecdysozoa</taxon>
        <taxon>Nematoda</taxon>
        <taxon>Enoplea</taxon>
        <taxon>Dorylaimia</taxon>
        <taxon>Trichinellida</taxon>
        <taxon>Trichinellidae</taxon>
        <taxon>Trichinella</taxon>
    </lineage>
</organism>
<dbReference type="AlphaFoldDB" id="A0A0V1BEY5"/>
<dbReference type="Proteomes" id="UP000054776">
    <property type="component" value="Unassembled WGS sequence"/>
</dbReference>
<sequence length="85" mass="9932">MQIKQVDYSTLHYVHDNFKCMKRVKHKPFNWKMNDGDTAQLCGVLFSPKQLANIDGQLDFKLKTTNCDVLLQFVNQAPRSSHRHI</sequence>
<reference evidence="1 2" key="1">
    <citation type="submission" date="2015-01" db="EMBL/GenBank/DDBJ databases">
        <title>Evolution of Trichinella species and genotypes.</title>
        <authorList>
            <person name="Korhonen P.K."/>
            <person name="Edoardo P."/>
            <person name="Giuseppe L.R."/>
            <person name="Gasser R.B."/>
        </authorList>
    </citation>
    <scope>NUCLEOTIDE SEQUENCE [LARGE SCALE GENOMIC DNA]</scope>
    <source>
        <strain evidence="1">ISS3</strain>
    </source>
</reference>
<comment type="caution">
    <text evidence="1">The sequence shown here is derived from an EMBL/GenBank/DDBJ whole genome shotgun (WGS) entry which is preliminary data.</text>
</comment>
<evidence type="ECO:0000313" key="1">
    <source>
        <dbReference type="EMBL" id="KRY35203.1"/>
    </source>
</evidence>
<evidence type="ECO:0000313" key="2">
    <source>
        <dbReference type="Proteomes" id="UP000054776"/>
    </source>
</evidence>
<gene>
    <name evidence="1" type="ORF">T01_15089</name>
</gene>
<proteinExistence type="predicted"/>
<protein>
    <submittedName>
        <fullName evidence="1">Uncharacterized protein</fullName>
    </submittedName>
</protein>
<accession>A0A0V1BEY5</accession>